<accession>A0ABV0YT03</accession>
<reference evidence="1 2" key="1">
    <citation type="submission" date="2021-06" db="EMBL/GenBank/DDBJ databases">
        <authorList>
            <person name="Palmer J.M."/>
        </authorList>
    </citation>
    <scope>NUCLEOTIDE SEQUENCE [LARGE SCALE GENOMIC DNA]</scope>
    <source>
        <strain evidence="1 2">AS_MEX2019</strain>
        <tissue evidence="1">Muscle</tissue>
    </source>
</reference>
<name>A0ABV0YT03_9TELE</name>
<dbReference type="Proteomes" id="UP001469553">
    <property type="component" value="Unassembled WGS sequence"/>
</dbReference>
<gene>
    <name evidence="1" type="ORF">AMECASPLE_030199</name>
</gene>
<evidence type="ECO:0000313" key="2">
    <source>
        <dbReference type="Proteomes" id="UP001469553"/>
    </source>
</evidence>
<dbReference type="EMBL" id="JAHRIP010041183">
    <property type="protein sequence ID" value="MEQ2296993.1"/>
    <property type="molecule type" value="Genomic_DNA"/>
</dbReference>
<protein>
    <submittedName>
        <fullName evidence="1">Uncharacterized protein</fullName>
    </submittedName>
</protein>
<sequence length="124" mass="14274">MFLEIWGQTDYLWYKIRLNILNTKSNLWLCFCFYSFQPVISGPLTFLTKQLLHLLDPEPAGVQMTHILPVNSTVSSFKALLHLAHWLHPTSIIPLLDWVQSCISSCGCTFDISMATEKLSWPFL</sequence>
<evidence type="ECO:0000313" key="1">
    <source>
        <dbReference type="EMBL" id="MEQ2296993.1"/>
    </source>
</evidence>
<keyword evidence="2" id="KW-1185">Reference proteome</keyword>
<organism evidence="1 2">
    <name type="scientific">Ameca splendens</name>
    <dbReference type="NCBI Taxonomy" id="208324"/>
    <lineage>
        <taxon>Eukaryota</taxon>
        <taxon>Metazoa</taxon>
        <taxon>Chordata</taxon>
        <taxon>Craniata</taxon>
        <taxon>Vertebrata</taxon>
        <taxon>Euteleostomi</taxon>
        <taxon>Actinopterygii</taxon>
        <taxon>Neopterygii</taxon>
        <taxon>Teleostei</taxon>
        <taxon>Neoteleostei</taxon>
        <taxon>Acanthomorphata</taxon>
        <taxon>Ovalentaria</taxon>
        <taxon>Atherinomorphae</taxon>
        <taxon>Cyprinodontiformes</taxon>
        <taxon>Goodeidae</taxon>
        <taxon>Ameca</taxon>
    </lineage>
</organism>
<proteinExistence type="predicted"/>
<comment type="caution">
    <text evidence="1">The sequence shown here is derived from an EMBL/GenBank/DDBJ whole genome shotgun (WGS) entry which is preliminary data.</text>
</comment>